<dbReference type="PROSITE" id="PS51755">
    <property type="entry name" value="OMPR_PHOB"/>
    <property type="match status" value="1"/>
</dbReference>
<dbReference type="PRINTS" id="PR00364">
    <property type="entry name" value="DISEASERSIST"/>
</dbReference>
<sequence length="986" mass="105746">MTMTTGTGMPGHRLDFRLLGPLHGRLDGRELDLGSPQQRAMLAVLLLRPGRPVGTDELTEALWGEAAPDRAVAMLRQYAWRLRTALEPDRPARGTATVLVSVADGYALRVAPETVDAHRFARDLADAARAAATGEPAEAEARLTAALAHWTGSALAGLPGPYAERQRDRLTELRLGAQEDLLDCLLATGRPGQAVAELQSLTARHPLRERPRAQLMLALYRTGRQAEALGLYADTRRLLSAELGVEPGAELAELQSRILAADPGLDGPVPDRPAPLRPAAVPVPVPADRTPRQLTADVADFTGRTAIVRQLADGLRSGPGRALAICTVSGPGGVGKTALATHVAHLVRDGFPDGQLYVDLRGAGRAPADTGTVLARFLQTLGVRESAVPEDLEQRAAHYRSLLAERRVLVVLDNAHDTAQIRPLLPGGGGCAVLVTSRARTILLPGARQFELDVLTEAEAVDLLAAAAGRERVAAEPQAARELAALCGRLPLAVRIAGARLAARPGRPLADLLTRLRDQRRRLDELRIGDLAVEATLELGYCALPPEPARAFRLLAFGDLPDLPLDAASALLGTDPAAAETLAETLVDAGLLEPHGPDRYRYHDLLRLYAQHRHERTDPVTDRQAALRRLLDHLLASTANASRLIEPDHALHQSLHPVEAPGLAPADESTAREWLRDRHALLATTVERALRDLPGAARPAVDLLLLWFGLVEGPAHRREFQQLIELATDTARAQDDPSATARAHYLAGVLHYQTNAYGSAEQRLTDSLELAEQARDSVFRHLAASALGVLHFATGRPEKALELFDLARELSDLFGDRASTARVLSALSRVHLALGSPEQAVGAAEQAVQAARAVANSSGVARVLYQYGCVLRRTGRAGSGADALTEALEHFRAHRHRDWEGLTLVRLAECLLDQGRCPDAARLAGQALLIAEDLDKSYAQALCHTVLGQALPSPHHLRTALALFERLGAPEAAAVRELLAATAQGL</sequence>
<keyword evidence="3" id="KW-0805">Transcription regulation</keyword>
<evidence type="ECO:0000256" key="6">
    <source>
        <dbReference type="PROSITE-ProRule" id="PRU01091"/>
    </source>
</evidence>
<dbReference type="Pfam" id="PF00486">
    <property type="entry name" value="Trans_reg_C"/>
    <property type="match status" value="1"/>
</dbReference>
<evidence type="ECO:0000313" key="10">
    <source>
        <dbReference type="Proteomes" id="UP000573327"/>
    </source>
</evidence>
<feature type="region of interest" description="Disordered" evidence="7">
    <location>
        <begin position="263"/>
        <end position="290"/>
    </location>
</feature>
<evidence type="ECO:0000259" key="8">
    <source>
        <dbReference type="PROSITE" id="PS51755"/>
    </source>
</evidence>
<dbReference type="InterPro" id="IPR019734">
    <property type="entry name" value="TPR_rpt"/>
</dbReference>
<dbReference type="RefSeq" id="WP_184911621.1">
    <property type="nucleotide sequence ID" value="NZ_JACHJR010000001.1"/>
</dbReference>
<dbReference type="InterPro" id="IPR027417">
    <property type="entry name" value="P-loop_NTPase"/>
</dbReference>
<dbReference type="Gene3D" id="3.40.50.300">
    <property type="entry name" value="P-loop containing nucleotide triphosphate hydrolases"/>
    <property type="match status" value="1"/>
</dbReference>
<dbReference type="GO" id="GO:0043531">
    <property type="term" value="F:ADP binding"/>
    <property type="evidence" value="ECO:0007669"/>
    <property type="project" value="InterPro"/>
</dbReference>
<dbReference type="InterPro" id="IPR051677">
    <property type="entry name" value="AfsR-DnrI-RedD_regulator"/>
</dbReference>
<reference evidence="9 10" key="1">
    <citation type="submission" date="2020-08" db="EMBL/GenBank/DDBJ databases">
        <title>Sequencing the genomes of 1000 actinobacteria strains.</title>
        <authorList>
            <person name="Klenk H.-P."/>
        </authorList>
    </citation>
    <scope>NUCLEOTIDE SEQUENCE [LARGE SCALE GENOMIC DNA]</scope>
    <source>
        <strain evidence="9 10">DSM 44786</strain>
    </source>
</reference>
<evidence type="ECO:0000256" key="7">
    <source>
        <dbReference type="SAM" id="MobiDB-lite"/>
    </source>
</evidence>
<dbReference type="EMBL" id="JACHJR010000001">
    <property type="protein sequence ID" value="MBB4945254.1"/>
    <property type="molecule type" value="Genomic_DNA"/>
</dbReference>
<comment type="similarity">
    <text evidence="1">Belongs to the AfsR/DnrI/RedD regulatory family.</text>
</comment>
<dbReference type="InterPro" id="IPR011990">
    <property type="entry name" value="TPR-like_helical_dom_sf"/>
</dbReference>
<name>A0A7W7WGA5_9ACTN</name>
<evidence type="ECO:0000256" key="4">
    <source>
        <dbReference type="ARBA" id="ARBA00023125"/>
    </source>
</evidence>
<gene>
    <name evidence="9" type="ORF">F4556_000789</name>
</gene>
<dbReference type="Pfam" id="PF13424">
    <property type="entry name" value="TPR_12"/>
    <property type="match status" value="1"/>
</dbReference>
<dbReference type="InterPro" id="IPR002182">
    <property type="entry name" value="NB-ARC"/>
</dbReference>
<protein>
    <submittedName>
        <fullName evidence="9">DNA-binding SARP family transcriptional activator</fullName>
    </submittedName>
</protein>
<dbReference type="SUPFAM" id="SSF48452">
    <property type="entry name" value="TPR-like"/>
    <property type="match status" value="3"/>
</dbReference>
<evidence type="ECO:0000256" key="3">
    <source>
        <dbReference type="ARBA" id="ARBA00023015"/>
    </source>
</evidence>
<dbReference type="Pfam" id="PF00931">
    <property type="entry name" value="NB-ARC"/>
    <property type="match status" value="1"/>
</dbReference>
<dbReference type="GO" id="GO:0006355">
    <property type="term" value="P:regulation of DNA-templated transcription"/>
    <property type="evidence" value="ECO:0007669"/>
    <property type="project" value="InterPro"/>
</dbReference>
<evidence type="ECO:0000256" key="1">
    <source>
        <dbReference type="ARBA" id="ARBA00005820"/>
    </source>
</evidence>
<evidence type="ECO:0000313" key="9">
    <source>
        <dbReference type="EMBL" id="MBB4945254.1"/>
    </source>
</evidence>
<dbReference type="Gene3D" id="1.10.10.10">
    <property type="entry name" value="Winged helix-like DNA-binding domain superfamily/Winged helix DNA-binding domain"/>
    <property type="match status" value="1"/>
</dbReference>
<keyword evidence="5" id="KW-0804">Transcription</keyword>
<dbReference type="GO" id="GO:0000160">
    <property type="term" value="P:phosphorelay signal transduction system"/>
    <property type="evidence" value="ECO:0007669"/>
    <property type="project" value="UniProtKB-KW"/>
</dbReference>
<evidence type="ECO:0000256" key="2">
    <source>
        <dbReference type="ARBA" id="ARBA00023012"/>
    </source>
</evidence>
<proteinExistence type="inferred from homology"/>
<feature type="domain" description="OmpR/PhoB-type" evidence="8">
    <location>
        <begin position="1"/>
        <end position="110"/>
    </location>
</feature>
<organism evidence="9 10">
    <name type="scientific">Kitasatospora gansuensis</name>
    <dbReference type="NCBI Taxonomy" id="258050"/>
    <lineage>
        <taxon>Bacteria</taxon>
        <taxon>Bacillati</taxon>
        <taxon>Actinomycetota</taxon>
        <taxon>Actinomycetes</taxon>
        <taxon>Kitasatosporales</taxon>
        <taxon>Streptomycetaceae</taxon>
        <taxon>Kitasatospora</taxon>
    </lineage>
</organism>
<dbReference type="CDD" id="cd15831">
    <property type="entry name" value="BTAD"/>
    <property type="match status" value="1"/>
</dbReference>
<dbReference type="Pfam" id="PF03704">
    <property type="entry name" value="BTAD"/>
    <property type="match status" value="1"/>
</dbReference>
<evidence type="ECO:0000256" key="5">
    <source>
        <dbReference type="ARBA" id="ARBA00023163"/>
    </source>
</evidence>
<dbReference type="PANTHER" id="PTHR35807:SF1">
    <property type="entry name" value="TRANSCRIPTIONAL REGULATOR REDD"/>
    <property type="match status" value="1"/>
</dbReference>
<dbReference type="SMART" id="SM00028">
    <property type="entry name" value="TPR"/>
    <property type="match status" value="5"/>
</dbReference>
<dbReference type="Gene3D" id="1.25.40.10">
    <property type="entry name" value="Tetratricopeptide repeat domain"/>
    <property type="match status" value="2"/>
</dbReference>
<dbReference type="InterPro" id="IPR005158">
    <property type="entry name" value="BTAD"/>
</dbReference>
<dbReference type="SUPFAM" id="SSF52540">
    <property type="entry name" value="P-loop containing nucleoside triphosphate hydrolases"/>
    <property type="match status" value="1"/>
</dbReference>
<dbReference type="InterPro" id="IPR001867">
    <property type="entry name" value="OmpR/PhoB-type_DNA-bd"/>
</dbReference>
<accession>A0A7W7WGA5</accession>
<dbReference type="PANTHER" id="PTHR35807">
    <property type="entry name" value="TRANSCRIPTIONAL REGULATOR REDD-RELATED"/>
    <property type="match status" value="1"/>
</dbReference>
<dbReference type="SMART" id="SM01043">
    <property type="entry name" value="BTAD"/>
    <property type="match status" value="1"/>
</dbReference>
<dbReference type="Proteomes" id="UP000573327">
    <property type="component" value="Unassembled WGS sequence"/>
</dbReference>
<dbReference type="InterPro" id="IPR036388">
    <property type="entry name" value="WH-like_DNA-bd_sf"/>
</dbReference>
<keyword evidence="2" id="KW-0902">Two-component regulatory system</keyword>
<dbReference type="AlphaFoldDB" id="A0A7W7WGA5"/>
<dbReference type="GO" id="GO:0003677">
    <property type="term" value="F:DNA binding"/>
    <property type="evidence" value="ECO:0007669"/>
    <property type="project" value="UniProtKB-UniRule"/>
</dbReference>
<keyword evidence="4 6" id="KW-0238">DNA-binding</keyword>
<dbReference type="SUPFAM" id="SSF46894">
    <property type="entry name" value="C-terminal effector domain of the bipartite response regulators"/>
    <property type="match status" value="1"/>
</dbReference>
<feature type="compositionally biased region" description="Pro residues" evidence="7">
    <location>
        <begin position="270"/>
        <end position="285"/>
    </location>
</feature>
<keyword evidence="10" id="KW-1185">Reference proteome</keyword>
<dbReference type="InterPro" id="IPR016032">
    <property type="entry name" value="Sig_transdc_resp-reg_C-effctor"/>
</dbReference>
<dbReference type="SMART" id="SM00862">
    <property type="entry name" value="Trans_reg_C"/>
    <property type="match status" value="1"/>
</dbReference>
<feature type="DNA-binding region" description="OmpR/PhoB-type" evidence="6">
    <location>
        <begin position="1"/>
        <end position="110"/>
    </location>
</feature>
<comment type="caution">
    <text evidence="9">The sequence shown here is derived from an EMBL/GenBank/DDBJ whole genome shotgun (WGS) entry which is preliminary data.</text>
</comment>